<feature type="signal peptide" evidence="3">
    <location>
        <begin position="1"/>
        <end position="29"/>
    </location>
</feature>
<protein>
    <submittedName>
        <fullName evidence="5">Nodule Cysteine-Rich (NCR) secreted peptide</fullName>
    </submittedName>
    <submittedName>
        <fullName evidence="6">Putative albumin I chain a</fullName>
    </submittedName>
</protein>
<keyword evidence="8" id="KW-1185">Reference proteome</keyword>
<feature type="domain" description="Albumin I chain a" evidence="4">
    <location>
        <begin position="78"/>
        <end position="120"/>
    </location>
</feature>
<dbReference type="EMBL" id="PSQE01000007">
    <property type="protein sequence ID" value="RHN45029.1"/>
    <property type="molecule type" value="Genomic_DNA"/>
</dbReference>
<dbReference type="AlphaFoldDB" id="A0A072TXA9"/>
<evidence type="ECO:0000313" key="6">
    <source>
        <dbReference type="EMBL" id="RHN45029.1"/>
    </source>
</evidence>
<evidence type="ECO:0000313" key="5">
    <source>
        <dbReference type="EMBL" id="KEH22072.1"/>
    </source>
</evidence>
<evidence type="ECO:0000256" key="2">
    <source>
        <dbReference type="ARBA" id="ARBA00023157"/>
    </source>
</evidence>
<reference evidence="7" key="3">
    <citation type="submission" date="2015-04" db="UniProtKB">
        <authorList>
            <consortium name="EnsemblPlants"/>
        </authorList>
    </citation>
    <scope>IDENTIFICATION</scope>
    <source>
        <strain evidence="7">cv. Jemalong A17</strain>
    </source>
</reference>
<evidence type="ECO:0000313" key="8">
    <source>
        <dbReference type="Proteomes" id="UP000002051"/>
    </source>
</evidence>
<dbReference type="EMBL" id="CM001223">
    <property type="protein sequence ID" value="KEH22072.1"/>
    <property type="molecule type" value="Genomic_DNA"/>
</dbReference>
<evidence type="ECO:0000256" key="1">
    <source>
        <dbReference type="ARBA" id="ARBA00022854"/>
    </source>
</evidence>
<dbReference type="Proteomes" id="UP000002051">
    <property type="component" value="Unassembled WGS sequence"/>
</dbReference>
<feature type="chain" id="PRO_5014499084" evidence="3">
    <location>
        <begin position="30"/>
        <end position="124"/>
    </location>
</feature>
<dbReference type="Gramene" id="rna39224">
    <property type="protein sequence ID" value="RHN45029.1"/>
    <property type="gene ID" value="gene39224"/>
</dbReference>
<dbReference type="Proteomes" id="UP000265566">
    <property type="component" value="Chromosome 7"/>
</dbReference>
<keyword evidence="1" id="KW-0960">Knottin</keyword>
<reference evidence="6" key="5">
    <citation type="journal article" date="2018" name="Nat. Plants">
        <title>Whole-genome landscape of Medicago truncatula symbiotic genes.</title>
        <authorList>
            <person name="Pecrix Y."/>
            <person name="Gamas P."/>
            <person name="Carrere S."/>
        </authorList>
    </citation>
    <scope>NUCLEOTIDE SEQUENCE</scope>
    <source>
        <tissue evidence="6">Leaves</tissue>
    </source>
</reference>
<evidence type="ECO:0000313" key="7">
    <source>
        <dbReference type="EnsemblPlants" id="KEH22072"/>
    </source>
</evidence>
<reference evidence="5 8" key="2">
    <citation type="journal article" date="2014" name="BMC Genomics">
        <title>An improved genome release (version Mt4.0) for the model legume Medicago truncatula.</title>
        <authorList>
            <person name="Tang H."/>
            <person name="Krishnakumar V."/>
            <person name="Bidwell S."/>
            <person name="Rosen B."/>
            <person name="Chan A."/>
            <person name="Zhou S."/>
            <person name="Gentzbittel L."/>
            <person name="Childs K.L."/>
            <person name="Yandell M."/>
            <person name="Gundlach H."/>
            <person name="Mayer K.F."/>
            <person name="Schwartz D.C."/>
            <person name="Town C.D."/>
        </authorList>
    </citation>
    <scope>GENOME REANNOTATION</scope>
    <source>
        <strain evidence="5">A17</strain>
        <strain evidence="7 8">cv. Jemalong A17</strain>
    </source>
</reference>
<proteinExistence type="predicted"/>
<evidence type="ECO:0000256" key="3">
    <source>
        <dbReference type="SAM" id="SignalP"/>
    </source>
</evidence>
<dbReference type="InterPro" id="IPR032000">
    <property type="entry name" value="Albumin_I_a"/>
</dbReference>
<name>A0A072TXA9_MEDTR</name>
<sequence>MTYVKHAPLALAVFLLATLIMFPVKKVEAHHCSIGPCSTPWATCGSEYCICIPMGSSNICQPSSYKDVVKITGKNHNFCQSHVECKEKGRGSFCARYPSSKVDYGRCVASISEEEDFLRMSVIV</sequence>
<dbReference type="Pfam" id="PF16720">
    <property type="entry name" value="Albumin_I_a"/>
    <property type="match status" value="1"/>
</dbReference>
<gene>
    <name evidence="7" type="primary">25497868</name>
    <name evidence="5" type="ordered locus">MTR_7g029540</name>
    <name evidence="6" type="ORF">MtrunA17_Chr7g0225821</name>
</gene>
<organism evidence="5 8">
    <name type="scientific">Medicago truncatula</name>
    <name type="common">Barrel medic</name>
    <name type="synonym">Medicago tribuloides</name>
    <dbReference type="NCBI Taxonomy" id="3880"/>
    <lineage>
        <taxon>Eukaryota</taxon>
        <taxon>Viridiplantae</taxon>
        <taxon>Streptophyta</taxon>
        <taxon>Embryophyta</taxon>
        <taxon>Tracheophyta</taxon>
        <taxon>Spermatophyta</taxon>
        <taxon>Magnoliopsida</taxon>
        <taxon>eudicotyledons</taxon>
        <taxon>Gunneridae</taxon>
        <taxon>Pentapetalae</taxon>
        <taxon>rosids</taxon>
        <taxon>fabids</taxon>
        <taxon>Fabales</taxon>
        <taxon>Fabaceae</taxon>
        <taxon>Papilionoideae</taxon>
        <taxon>50 kb inversion clade</taxon>
        <taxon>NPAAA clade</taxon>
        <taxon>Hologalegina</taxon>
        <taxon>IRL clade</taxon>
        <taxon>Trifolieae</taxon>
        <taxon>Medicago</taxon>
    </lineage>
</organism>
<dbReference type="OrthoDB" id="1420895at2759"/>
<dbReference type="EnsemblPlants" id="KEH22072">
    <property type="protein sequence ID" value="KEH22072"/>
    <property type="gene ID" value="MTR_7g029540"/>
</dbReference>
<reference evidence="9" key="4">
    <citation type="journal article" date="2018" name="Nat. Plants">
        <title>Whole-genome landscape of Medicago truncatula symbiotic genes.</title>
        <authorList>
            <person name="Pecrix Y."/>
            <person name="Staton S.E."/>
            <person name="Sallet E."/>
            <person name="Lelandais-Briere C."/>
            <person name="Moreau S."/>
            <person name="Carrere S."/>
            <person name="Blein T."/>
            <person name="Jardinaud M.F."/>
            <person name="Latrasse D."/>
            <person name="Zouine M."/>
            <person name="Zahm M."/>
            <person name="Kreplak J."/>
            <person name="Mayjonade B."/>
            <person name="Satge C."/>
            <person name="Perez M."/>
            <person name="Cauet S."/>
            <person name="Marande W."/>
            <person name="Chantry-Darmon C."/>
            <person name="Lopez-Roques C."/>
            <person name="Bouchez O."/>
            <person name="Berard A."/>
            <person name="Debelle F."/>
            <person name="Munos S."/>
            <person name="Bendahmane A."/>
            <person name="Berges H."/>
            <person name="Niebel A."/>
            <person name="Buitink J."/>
            <person name="Frugier F."/>
            <person name="Benhamed M."/>
            <person name="Crespi M."/>
            <person name="Gouzy J."/>
            <person name="Gamas P."/>
        </authorList>
    </citation>
    <scope>NUCLEOTIDE SEQUENCE [LARGE SCALE GENOMIC DNA]</scope>
    <source>
        <strain evidence="9">cv. Jemalong A17</strain>
    </source>
</reference>
<dbReference type="HOGENOM" id="CLU_142503_0_0_1"/>
<keyword evidence="2" id="KW-1015">Disulfide bond</keyword>
<accession>A0A072TXA9</accession>
<keyword evidence="3" id="KW-0732">Signal</keyword>
<dbReference type="KEGG" id="mtr:25497868"/>
<reference evidence="5 8" key="1">
    <citation type="journal article" date="2011" name="Nature">
        <title>The Medicago genome provides insight into the evolution of rhizobial symbioses.</title>
        <authorList>
            <person name="Young N.D."/>
            <person name="Debelle F."/>
            <person name="Oldroyd G.E."/>
            <person name="Geurts R."/>
            <person name="Cannon S.B."/>
            <person name="Udvardi M.K."/>
            <person name="Benedito V.A."/>
            <person name="Mayer K.F."/>
            <person name="Gouzy J."/>
            <person name="Schoof H."/>
            <person name="Van de Peer Y."/>
            <person name="Proost S."/>
            <person name="Cook D.R."/>
            <person name="Meyers B.C."/>
            <person name="Spannagl M."/>
            <person name="Cheung F."/>
            <person name="De Mita S."/>
            <person name="Krishnakumar V."/>
            <person name="Gundlach H."/>
            <person name="Zhou S."/>
            <person name="Mudge J."/>
            <person name="Bharti A.K."/>
            <person name="Murray J.D."/>
            <person name="Naoumkina M.A."/>
            <person name="Rosen B."/>
            <person name="Silverstein K.A."/>
            <person name="Tang H."/>
            <person name="Rombauts S."/>
            <person name="Zhao P.X."/>
            <person name="Zhou P."/>
            <person name="Barbe V."/>
            <person name="Bardou P."/>
            <person name="Bechner M."/>
            <person name="Bellec A."/>
            <person name="Berger A."/>
            <person name="Berges H."/>
            <person name="Bidwell S."/>
            <person name="Bisseling T."/>
            <person name="Choisne N."/>
            <person name="Couloux A."/>
            <person name="Denny R."/>
            <person name="Deshpande S."/>
            <person name="Dai X."/>
            <person name="Doyle J.J."/>
            <person name="Dudez A.M."/>
            <person name="Farmer A.D."/>
            <person name="Fouteau S."/>
            <person name="Franken C."/>
            <person name="Gibelin C."/>
            <person name="Gish J."/>
            <person name="Goldstein S."/>
            <person name="Gonzalez A.J."/>
            <person name="Green P.J."/>
            <person name="Hallab A."/>
            <person name="Hartog M."/>
            <person name="Hua A."/>
            <person name="Humphray S.J."/>
            <person name="Jeong D.H."/>
            <person name="Jing Y."/>
            <person name="Jocker A."/>
            <person name="Kenton S.M."/>
            <person name="Kim D.J."/>
            <person name="Klee K."/>
            <person name="Lai H."/>
            <person name="Lang C."/>
            <person name="Lin S."/>
            <person name="Macmil S.L."/>
            <person name="Magdelenat G."/>
            <person name="Matthews L."/>
            <person name="McCorrison J."/>
            <person name="Monaghan E.L."/>
            <person name="Mun J.H."/>
            <person name="Najar F.Z."/>
            <person name="Nicholson C."/>
            <person name="Noirot C."/>
            <person name="O'Bleness M."/>
            <person name="Paule C.R."/>
            <person name="Poulain J."/>
            <person name="Prion F."/>
            <person name="Qin B."/>
            <person name="Qu C."/>
            <person name="Retzel E.F."/>
            <person name="Riddle C."/>
            <person name="Sallet E."/>
            <person name="Samain S."/>
            <person name="Samson N."/>
            <person name="Sanders I."/>
            <person name="Saurat O."/>
            <person name="Scarpelli C."/>
            <person name="Schiex T."/>
            <person name="Segurens B."/>
            <person name="Severin A.J."/>
            <person name="Sherrier D.J."/>
            <person name="Shi R."/>
            <person name="Sims S."/>
            <person name="Singer S.R."/>
            <person name="Sinharoy S."/>
            <person name="Sterck L."/>
            <person name="Viollet A."/>
            <person name="Wang B.B."/>
            <person name="Wang K."/>
            <person name="Wang M."/>
            <person name="Wang X."/>
            <person name="Warfsmann J."/>
            <person name="Weissenbach J."/>
            <person name="White D.D."/>
            <person name="White J.D."/>
            <person name="Wiley G.B."/>
            <person name="Wincker P."/>
            <person name="Xing Y."/>
            <person name="Yang L."/>
            <person name="Yao Z."/>
            <person name="Ying F."/>
            <person name="Zhai J."/>
            <person name="Zhou L."/>
            <person name="Zuber A."/>
            <person name="Denarie J."/>
            <person name="Dixon R.A."/>
            <person name="May G.D."/>
            <person name="Schwartz D.C."/>
            <person name="Rogers J."/>
            <person name="Quetier F."/>
            <person name="Town C.D."/>
            <person name="Roe B.A."/>
        </authorList>
    </citation>
    <scope>NUCLEOTIDE SEQUENCE [LARGE SCALE GENOMIC DNA]</scope>
    <source>
        <strain evidence="5">A17</strain>
        <strain evidence="7 8">cv. Jemalong A17</strain>
    </source>
</reference>
<evidence type="ECO:0000259" key="4">
    <source>
        <dbReference type="Pfam" id="PF16720"/>
    </source>
</evidence>
<evidence type="ECO:0000313" key="9">
    <source>
        <dbReference type="Proteomes" id="UP000265566"/>
    </source>
</evidence>